<accession>A0ABD0Z5Z1</accession>
<dbReference type="Proteomes" id="UP001558713">
    <property type="component" value="Unassembled WGS sequence"/>
</dbReference>
<reference evidence="1 2" key="1">
    <citation type="submission" date="2024-04" db="EMBL/GenBank/DDBJ databases">
        <title>Genome assembly C_amara_ONT_v2.</title>
        <authorList>
            <person name="Yant L."/>
            <person name="Moore C."/>
            <person name="Slenker M."/>
        </authorList>
    </citation>
    <scope>NUCLEOTIDE SEQUENCE [LARGE SCALE GENOMIC DNA]</scope>
    <source>
        <tissue evidence="1">Leaf</tissue>
    </source>
</reference>
<organism evidence="1 2">
    <name type="scientific">Cardamine amara subsp. amara</name>
    <dbReference type="NCBI Taxonomy" id="228776"/>
    <lineage>
        <taxon>Eukaryota</taxon>
        <taxon>Viridiplantae</taxon>
        <taxon>Streptophyta</taxon>
        <taxon>Embryophyta</taxon>
        <taxon>Tracheophyta</taxon>
        <taxon>Spermatophyta</taxon>
        <taxon>Magnoliopsida</taxon>
        <taxon>eudicotyledons</taxon>
        <taxon>Gunneridae</taxon>
        <taxon>Pentapetalae</taxon>
        <taxon>rosids</taxon>
        <taxon>malvids</taxon>
        <taxon>Brassicales</taxon>
        <taxon>Brassicaceae</taxon>
        <taxon>Cardamineae</taxon>
        <taxon>Cardamine</taxon>
    </lineage>
</organism>
<dbReference type="PANTHER" id="PTHR33067:SF31">
    <property type="entry name" value="RNA-DIRECTED DNA POLYMERASE"/>
    <property type="match status" value="1"/>
</dbReference>
<dbReference type="CDD" id="cd00303">
    <property type="entry name" value="retropepsin_like"/>
    <property type="match status" value="1"/>
</dbReference>
<comment type="caution">
    <text evidence="1">The sequence shown here is derived from an EMBL/GenBank/DDBJ whole genome shotgun (WGS) entry which is preliminary data.</text>
</comment>
<dbReference type="PANTHER" id="PTHR33067">
    <property type="entry name" value="RNA-DIRECTED DNA POLYMERASE-RELATED"/>
    <property type="match status" value="1"/>
</dbReference>
<evidence type="ECO:0000313" key="2">
    <source>
        <dbReference type="Proteomes" id="UP001558713"/>
    </source>
</evidence>
<dbReference type="Gene3D" id="2.40.70.10">
    <property type="entry name" value="Acid Proteases"/>
    <property type="match status" value="1"/>
</dbReference>
<sequence length="187" mass="20702">MPYSVAVELGMTDFTPTRISLILADRSVRIPEGLLEDVPVRIGECMIPTYFIVLKYNVEPKDPLILGRPFLATAGALIDVKGGKIALNVGDLVMNFDMDELVTRPTIDGQTYYVDTLSNLAEEIFQEMHPTDPLERALIGNTREVGHLDDIAAGYVKMLYASNSLVQLVQQEELAATPHRAIILFVI</sequence>
<dbReference type="InterPro" id="IPR021109">
    <property type="entry name" value="Peptidase_aspartic_dom_sf"/>
</dbReference>
<dbReference type="EMBL" id="JBANAX010000880">
    <property type="protein sequence ID" value="KAL1190123.1"/>
    <property type="molecule type" value="Genomic_DNA"/>
</dbReference>
<dbReference type="AlphaFoldDB" id="A0ABD0Z5Z1"/>
<evidence type="ECO:0000313" key="1">
    <source>
        <dbReference type="EMBL" id="KAL1190123.1"/>
    </source>
</evidence>
<keyword evidence="2" id="KW-1185">Reference proteome</keyword>
<gene>
    <name evidence="1" type="ORF">V5N11_015544</name>
</gene>
<protein>
    <submittedName>
        <fullName evidence="1">Uncharacterized protein</fullName>
    </submittedName>
</protein>
<proteinExistence type="predicted"/>
<name>A0ABD0Z5Z1_CARAN</name>